<dbReference type="Pfam" id="PF09413">
    <property type="entry name" value="DUF2007"/>
    <property type="match status" value="1"/>
</dbReference>
<dbReference type="OrthoDB" id="8480302at2"/>
<evidence type="ECO:0000313" key="3">
    <source>
        <dbReference type="Proteomes" id="UP000244906"/>
    </source>
</evidence>
<dbReference type="RefSeq" id="WP_116687543.1">
    <property type="nucleotide sequence ID" value="NZ_CAWNYD010000005.1"/>
</dbReference>
<keyword evidence="3" id="KW-1185">Reference proteome</keyword>
<dbReference type="InterPro" id="IPR011322">
    <property type="entry name" value="N-reg_PII-like_a/b"/>
</dbReference>
<name>A0A2V1GZ01_9GAMM</name>
<dbReference type="InterPro" id="IPR018551">
    <property type="entry name" value="DUF2007"/>
</dbReference>
<organism evidence="2 3">
    <name type="scientific">Pelagibaculum spongiae</name>
    <dbReference type="NCBI Taxonomy" id="2080658"/>
    <lineage>
        <taxon>Bacteria</taxon>
        <taxon>Pseudomonadati</taxon>
        <taxon>Pseudomonadota</taxon>
        <taxon>Gammaproteobacteria</taxon>
        <taxon>Oceanospirillales</taxon>
        <taxon>Pelagibaculum</taxon>
    </lineage>
</organism>
<sequence length="80" mass="9041">MNFITIKTYEMIPEAHIAMGLLETSGIECRLQDEHLIQTDWLLNIPVGGIKLQVPDYKVADAVEILEADHSGNFDDLEEE</sequence>
<evidence type="ECO:0000313" key="2">
    <source>
        <dbReference type="EMBL" id="PVZ68215.1"/>
    </source>
</evidence>
<evidence type="ECO:0000259" key="1">
    <source>
        <dbReference type="Pfam" id="PF09413"/>
    </source>
</evidence>
<reference evidence="2 3" key="1">
    <citation type="submission" date="2018-04" db="EMBL/GenBank/DDBJ databases">
        <title>Thalassorhabdus spongiae gen. nov., sp. nov., isolated from a marine sponge in South-West Iceland.</title>
        <authorList>
            <person name="Knobloch S."/>
            <person name="Daussin A."/>
            <person name="Johannsson R."/>
            <person name="Marteinsson V.T."/>
        </authorList>
    </citation>
    <scope>NUCLEOTIDE SEQUENCE [LARGE SCALE GENOMIC DNA]</scope>
    <source>
        <strain evidence="2 3">Hp12</strain>
    </source>
</reference>
<dbReference type="Proteomes" id="UP000244906">
    <property type="component" value="Unassembled WGS sequence"/>
</dbReference>
<comment type="caution">
    <text evidence="2">The sequence shown here is derived from an EMBL/GenBank/DDBJ whole genome shotgun (WGS) entry which is preliminary data.</text>
</comment>
<proteinExistence type="predicted"/>
<gene>
    <name evidence="2" type="ORF">DC094_13020</name>
</gene>
<protein>
    <recommendedName>
        <fullName evidence="1">DUF2007 domain-containing protein</fullName>
    </recommendedName>
</protein>
<dbReference type="AlphaFoldDB" id="A0A2V1GZ01"/>
<dbReference type="SUPFAM" id="SSF54913">
    <property type="entry name" value="GlnB-like"/>
    <property type="match status" value="1"/>
</dbReference>
<dbReference type="EMBL" id="QDDL01000005">
    <property type="protein sequence ID" value="PVZ68215.1"/>
    <property type="molecule type" value="Genomic_DNA"/>
</dbReference>
<feature type="domain" description="DUF2007" evidence="1">
    <location>
        <begin position="12"/>
        <end position="67"/>
    </location>
</feature>
<accession>A0A2V1GZ01</accession>